<evidence type="ECO:0000256" key="5">
    <source>
        <dbReference type="ARBA" id="ARBA00022679"/>
    </source>
</evidence>
<dbReference type="InterPro" id="IPR016036">
    <property type="entry name" value="Malonyl_transacylase_ACP-bd"/>
</dbReference>
<keyword evidence="7" id="KW-0809">Transit peptide</keyword>
<dbReference type="InterPro" id="IPR001227">
    <property type="entry name" value="Ac_transferase_dom_sf"/>
</dbReference>
<dbReference type="PANTHER" id="PTHR47170">
    <property type="entry name" value="MALONYL-COA ACP TRANSACYLASE, ACP-BINDING"/>
    <property type="match status" value="1"/>
</dbReference>
<name>A0AAD7Z0I7_MYTSE</name>
<dbReference type="SMART" id="SM00827">
    <property type="entry name" value="PKS_AT"/>
    <property type="match status" value="1"/>
</dbReference>
<keyword evidence="5" id="KW-0808">Transferase</keyword>
<dbReference type="GO" id="GO:0006633">
    <property type="term" value="P:fatty acid biosynthetic process"/>
    <property type="evidence" value="ECO:0007669"/>
    <property type="project" value="UniProtKB-KW"/>
</dbReference>
<gene>
    <name evidence="14" type="ORF">PYW07_006793</name>
</gene>
<evidence type="ECO:0000256" key="4">
    <source>
        <dbReference type="ARBA" id="ARBA00022516"/>
    </source>
</evidence>
<dbReference type="Gene3D" id="3.40.366.10">
    <property type="entry name" value="Malonyl-Coenzyme A Acyl Carrier Protein, domain 2"/>
    <property type="match status" value="1"/>
</dbReference>
<dbReference type="EC" id="2.3.1.39" evidence="3"/>
<dbReference type="Pfam" id="PF00698">
    <property type="entry name" value="Acyl_transf_1"/>
    <property type="match status" value="1"/>
</dbReference>
<evidence type="ECO:0000256" key="6">
    <source>
        <dbReference type="ARBA" id="ARBA00022832"/>
    </source>
</evidence>
<comment type="subcellular location">
    <subcellularLocation>
        <location evidence="1">Mitochondrion</location>
    </subcellularLocation>
</comment>
<organism evidence="14 15">
    <name type="scientific">Mythimna separata</name>
    <name type="common">Oriental armyworm</name>
    <name type="synonym">Pseudaletia separata</name>
    <dbReference type="NCBI Taxonomy" id="271217"/>
    <lineage>
        <taxon>Eukaryota</taxon>
        <taxon>Metazoa</taxon>
        <taxon>Ecdysozoa</taxon>
        <taxon>Arthropoda</taxon>
        <taxon>Hexapoda</taxon>
        <taxon>Insecta</taxon>
        <taxon>Pterygota</taxon>
        <taxon>Neoptera</taxon>
        <taxon>Endopterygota</taxon>
        <taxon>Lepidoptera</taxon>
        <taxon>Glossata</taxon>
        <taxon>Ditrysia</taxon>
        <taxon>Noctuoidea</taxon>
        <taxon>Noctuidae</taxon>
        <taxon>Noctuinae</taxon>
        <taxon>Hadenini</taxon>
        <taxon>Mythimna</taxon>
    </lineage>
</organism>
<dbReference type="SUPFAM" id="SSF55048">
    <property type="entry name" value="Probable ACP-binding domain of malonyl-CoA ACP transacylase"/>
    <property type="match status" value="1"/>
</dbReference>
<keyword evidence="8" id="KW-0443">Lipid metabolism</keyword>
<keyword evidence="6" id="KW-0276">Fatty acid metabolism</keyword>
<dbReference type="PANTHER" id="PTHR47170:SF2">
    <property type="entry name" value="MALONYL-COA:ACP TRANSACYLASE (MAT) DOMAIN-CONTAINING PROTEIN"/>
    <property type="match status" value="1"/>
</dbReference>
<dbReference type="FunFam" id="3.30.70.250:FF:000005">
    <property type="entry name" value="Malonyl-CoA-acyl carrier protein transacylase, mitochondrial"/>
    <property type="match status" value="1"/>
</dbReference>
<evidence type="ECO:0000313" key="14">
    <source>
        <dbReference type="EMBL" id="KAJ8735173.1"/>
    </source>
</evidence>
<dbReference type="GO" id="GO:0005739">
    <property type="term" value="C:mitochondrion"/>
    <property type="evidence" value="ECO:0007669"/>
    <property type="project" value="UniProtKB-SubCell"/>
</dbReference>
<sequence>MQRITRNFCDVCSRRALVRTLSKGSQGNGEKDKTPLRRLLDDASAFGEASTEAVEPELRWATQPYAARAGAREGRRDARVEPRDTTVLLFPGQGAQRVGMGRALQDIPAAKQMYELASSIVGWDVARVCAEGPEDELTRRCQTAVLVTSLAALERVRDERPGALERVRAAAGFSLGEIAALVFADALSLERALRLVELRAAAMRAAAAARPGGMLTVWLAPDARLSFALLRAREHAAERGVDAPVCQVANYLYPACKVVAGDEEALRFIERHGSEFGVRRSARVHVEGAFHTPLMARAEAALREALRAVDVRAPRLAVFSCVDAAPYRDAAGVRRQLARHVARPVRWEQTLHALYARPRGEGFPLTLALGPGAALRSTLRQVNARAWDSSLQIDV</sequence>
<evidence type="ECO:0000256" key="2">
    <source>
        <dbReference type="ARBA" id="ARBA00005194"/>
    </source>
</evidence>
<dbReference type="Proteomes" id="UP001231518">
    <property type="component" value="Chromosome 2"/>
</dbReference>
<evidence type="ECO:0000256" key="1">
    <source>
        <dbReference type="ARBA" id="ARBA00004173"/>
    </source>
</evidence>
<accession>A0AAD7Z0I7</accession>
<comment type="pathway">
    <text evidence="2">Lipid metabolism; fatty acid biosynthesis.</text>
</comment>
<keyword evidence="4" id="KW-0444">Lipid biosynthesis</keyword>
<evidence type="ECO:0000256" key="9">
    <source>
        <dbReference type="ARBA" id="ARBA00023128"/>
    </source>
</evidence>
<evidence type="ECO:0000256" key="7">
    <source>
        <dbReference type="ARBA" id="ARBA00022946"/>
    </source>
</evidence>
<evidence type="ECO:0000256" key="8">
    <source>
        <dbReference type="ARBA" id="ARBA00023098"/>
    </source>
</evidence>
<dbReference type="SUPFAM" id="SSF52151">
    <property type="entry name" value="FabD/lysophospholipase-like"/>
    <property type="match status" value="1"/>
</dbReference>
<dbReference type="InterPro" id="IPR016035">
    <property type="entry name" value="Acyl_Trfase/lysoPLipase"/>
</dbReference>
<dbReference type="Gene3D" id="3.30.70.250">
    <property type="entry name" value="Malonyl-CoA ACP transacylase, ACP-binding"/>
    <property type="match status" value="1"/>
</dbReference>
<proteinExistence type="inferred from homology"/>
<comment type="caution">
    <text evidence="14">The sequence shown here is derived from an EMBL/GenBank/DDBJ whole genome shotgun (WGS) entry which is preliminary data.</text>
</comment>
<dbReference type="GO" id="GO:0004314">
    <property type="term" value="F:[acyl-carrier-protein] S-malonyltransferase activity"/>
    <property type="evidence" value="ECO:0007669"/>
    <property type="project" value="UniProtKB-EC"/>
</dbReference>
<keyword evidence="10" id="KW-0275">Fatty acid biosynthesis</keyword>
<dbReference type="InterPro" id="IPR014043">
    <property type="entry name" value="Acyl_transferase_dom"/>
</dbReference>
<dbReference type="InterPro" id="IPR052760">
    <property type="entry name" value="Mitochondrial_malonyltrans"/>
</dbReference>
<evidence type="ECO:0000256" key="12">
    <source>
        <dbReference type="ARBA" id="ARBA00077751"/>
    </source>
</evidence>
<dbReference type="AlphaFoldDB" id="A0AAD7Z0I7"/>
<evidence type="ECO:0000313" key="15">
    <source>
        <dbReference type="Proteomes" id="UP001231518"/>
    </source>
</evidence>
<keyword evidence="9" id="KW-0496">Mitochondrion</keyword>
<keyword evidence="15" id="KW-1185">Reference proteome</keyword>
<evidence type="ECO:0000256" key="11">
    <source>
        <dbReference type="ARBA" id="ARBA00061523"/>
    </source>
</evidence>
<feature type="domain" description="Malonyl-CoA:ACP transacylase (MAT)" evidence="13">
    <location>
        <begin position="89"/>
        <end position="395"/>
    </location>
</feature>
<comment type="similarity">
    <text evidence="11">Belongs to the type II malonyltransferase family.</text>
</comment>
<evidence type="ECO:0000256" key="3">
    <source>
        <dbReference type="ARBA" id="ARBA00013258"/>
    </source>
</evidence>
<protein>
    <recommendedName>
        <fullName evidence="3">[acyl-carrier-protein] S-malonyltransferase</fullName>
        <ecNumber evidence="3">2.3.1.39</ecNumber>
    </recommendedName>
    <alternativeName>
        <fullName evidence="12">[Acyl-carrier-protein] malonyltransferase</fullName>
    </alternativeName>
</protein>
<evidence type="ECO:0000256" key="10">
    <source>
        <dbReference type="ARBA" id="ARBA00023160"/>
    </source>
</evidence>
<reference evidence="14" key="1">
    <citation type="submission" date="2023-03" db="EMBL/GenBank/DDBJ databases">
        <title>Chromosome-level genomes of two armyworms, Mythimna separata and Mythimna loreyi, provide insights into the biosynthesis and reception of sex pheromones.</title>
        <authorList>
            <person name="Zhao H."/>
        </authorList>
    </citation>
    <scope>NUCLEOTIDE SEQUENCE</scope>
    <source>
        <strain evidence="14">BeijingLab</strain>
        <tissue evidence="14">Pupa</tissue>
    </source>
</reference>
<dbReference type="EMBL" id="JARGEI010000002">
    <property type="protein sequence ID" value="KAJ8735173.1"/>
    <property type="molecule type" value="Genomic_DNA"/>
</dbReference>
<evidence type="ECO:0000259" key="13">
    <source>
        <dbReference type="SMART" id="SM00827"/>
    </source>
</evidence>